<dbReference type="GeneID" id="71982056"/>
<keyword evidence="3" id="KW-1185">Reference proteome</keyword>
<reference evidence="2" key="2">
    <citation type="journal article" date="2022" name="Microb. Genom.">
        <title>A chromosome-scale genome assembly of the tomato pathogen Cladosporium fulvum reveals a compartmentalized genome architecture and the presence of a dispensable chromosome.</title>
        <authorList>
            <person name="Zaccaron A.Z."/>
            <person name="Chen L.H."/>
            <person name="Samaras A."/>
            <person name="Stergiopoulos I."/>
        </authorList>
    </citation>
    <scope>NUCLEOTIDE SEQUENCE</scope>
    <source>
        <strain evidence="2">Race5_Kim</strain>
    </source>
</reference>
<evidence type="ECO:0000256" key="1">
    <source>
        <dbReference type="SAM" id="MobiDB-lite"/>
    </source>
</evidence>
<dbReference type="SUPFAM" id="SSF48403">
    <property type="entry name" value="Ankyrin repeat"/>
    <property type="match status" value="1"/>
</dbReference>
<reference evidence="2" key="1">
    <citation type="submission" date="2021-12" db="EMBL/GenBank/DDBJ databases">
        <authorList>
            <person name="Zaccaron A."/>
            <person name="Stergiopoulos I."/>
        </authorList>
    </citation>
    <scope>NUCLEOTIDE SEQUENCE</scope>
    <source>
        <strain evidence="2">Race5_Kim</strain>
    </source>
</reference>
<gene>
    <name evidence="2" type="ORF">CLAFUR5_02178</name>
</gene>
<accession>A0A9Q8P2J0</accession>
<dbReference type="EMBL" id="CP090163">
    <property type="protein sequence ID" value="UJO10814.1"/>
    <property type="molecule type" value="Genomic_DNA"/>
</dbReference>
<sequence>MAQTQTPTTDLLLNLAAEHPDRVLQQLQSHPHLASKQDAHGYSLVHAAASYGHSDLLRALIRTYNVDPNIKDEDGETALFNVEEVKLARELIELGTDPSARNDEGQIAAEKLDDEDEQPDVAAYLRSLTVGPLVADLSEAATNGAGVHPPPPVPQGMQVNVGTMAADEAGEAPDPEFRRRIEELAAREDFQDEAGQAELRRLVEEAVSGVRGGEEGQGNGLPPSSRRRVD</sequence>
<dbReference type="KEGG" id="ffu:CLAFUR5_02178"/>
<dbReference type="Gene3D" id="1.25.40.20">
    <property type="entry name" value="Ankyrin repeat-containing domain"/>
    <property type="match status" value="1"/>
</dbReference>
<dbReference type="InterPro" id="IPR036770">
    <property type="entry name" value="Ankyrin_rpt-contain_sf"/>
</dbReference>
<evidence type="ECO:0000313" key="3">
    <source>
        <dbReference type="Proteomes" id="UP000756132"/>
    </source>
</evidence>
<dbReference type="OrthoDB" id="19174at2759"/>
<dbReference type="OMA" id="CLFVTET"/>
<proteinExistence type="predicted"/>
<organism evidence="2 3">
    <name type="scientific">Passalora fulva</name>
    <name type="common">Tomato leaf mold</name>
    <name type="synonym">Cladosporium fulvum</name>
    <dbReference type="NCBI Taxonomy" id="5499"/>
    <lineage>
        <taxon>Eukaryota</taxon>
        <taxon>Fungi</taxon>
        <taxon>Dikarya</taxon>
        <taxon>Ascomycota</taxon>
        <taxon>Pezizomycotina</taxon>
        <taxon>Dothideomycetes</taxon>
        <taxon>Dothideomycetidae</taxon>
        <taxon>Mycosphaerellales</taxon>
        <taxon>Mycosphaerellaceae</taxon>
        <taxon>Fulvia</taxon>
    </lineage>
</organism>
<dbReference type="InterPro" id="IPR002110">
    <property type="entry name" value="Ankyrin_rpt"/>
</dbReference>
<dbReference type="Pfam" id="PF13857">
    <property type="entry name" value="Ank_5"/>
    <property type="match status" value="1"/>
</dbReference>
<dbReference type="RefSeq" id="XP_047755180.1">
    <property type="nucleotide sequence ID" value="XM_047901326.1"/>
</dbReference>
<name>A0A9Q8P2J0_PASFU</name>
<protein>
    <submittedName>
        <fullName evidence="2">Ankyrin repeat-containing protein</fullName>
    </submittedName>
</protein>
<evidence type="ECO:0000313" key="2">
    <source>
        <dbReference type="EMBL" id="UJO10814.1"/>
    </source>
</evidence>
<feature type="region of interest" description="Disordered" evidence="1">
    <location>
        <begin position="206"/>
        <end position="230"/>
    </location>
</feature>
<dbReference type="Proteomes" id="UP000756132">
    <property type="component" value="Chromosome 1"/>
</dbReference>
<dbReference type="AlphaFoldDB" id="A0A9Q8P2J0"/>